<dbReference type="SUPFAM" id="SSF47413">
    <property type="entry name" value="lambda repressor-like DNA-binding domains"/>
    <property type="match status" value="1"/>
</dbReference>
<evidence type="ECO:0000313" key="2">
    <source>
        <dbReference type="EMBL" id="RSX51247.1"/>
    </source>
</evidence>
<dbReference type="InterPro" id="IPR010982">
    <property type="entry name" value="Lambda_DNA-bd_dom_sf"/>
</dbReference>
<dbReference type="Proteomes" id="UP000288607">
    <property type="component" value="Unassembled WGS sequence"/>
</dbReference>
<gene>
    <name evidence="2" type="ORF">D2E23_1092</name>
</gene>
<keyword evidence="3" id="KW-1185">Reference proteome</keyword>
<reference evidence="2 3" key="1">
    <citation type="submission" date="2018-09" db="EMBL/GenBank/DDBJ databases">
        <title>Characterization of the phylogenetic diversity of five novel species belonging to the genus Bifidobacterium.</title>
        <authorList>
            <person name="Lugli G.A."/>
            <person name="Duranti S."/>
            <person name="Milani C."/>
        </authorList>
    </citation>
    <scope>NUCLEOTIDE SEQUENCE [LARGE SCALE GENOMIC DNA]</scope>
    <source>
        <strain evidence="2 3">2028B</strain>
    </source>
</reference>
<dbReference type="EMBL" id="QXGJ01000004">
    <property type="protein sequence ID" value="RSX51247.1"/>
    <property type="molecule type" value="Genomic_DNA"/>
</dbReference>
<proteinExistence type="predicted"/>
<dbReference type="OrthoDB" id="3239753at2"/>
<accession>A0A430FEJ2</accession>
<name>A0A430FEJ2_9BIFI</name>
<protein>
    <submittedName>
        <fullName evidence="2">XRE family transcriptional regulator</fullName>
    </submittedName>
</protein>
<dbReference type="AlphaFoldDB" id="A0A430FEJ2"/>
<dbReference type="RefSeq" id="WP_126029972.1">
    <property type="nucleotide sequence ID" value="NZ_QXGJ01000004.1"/>
</dbReference>
<comment type="caution">
    <text evidence="2">The sequence shown here is derived from an EMBL/GenBank/DDBJ whole genome shotgun (WGS) entry which is preliminary data.</text>
</comment>
<sequence length="89" mass="10237">MSNMKRWLREMGIPSSQLAVQTNQSRSSITQKLNRKTEWQRRDCLRIRELYGLSSDFIQDLIPYEMEFPSGKPRGGDASLSSLCGRAAR</sequence>
<evidence type="ECO:0000313" key="3">
    <source>
        <dbReference type="Proteomes" id="UP000288607"/>
    </source>
</evidence>
<feature type="region of interest" description="Disordered" evidence="1">
    <location>
        <begin position="69"/>
        <end position="89"/>
    </location>
</feature>
<dbReference type="GO" id="GO:0003677">
    <property type="term" value="F:DNA binding"/>
    <property type="evidence" value="ECO:0007669"/>
    <property type="project" value="InterPro"/>
</dbReference>
<evidence type="ECO:0000256" key="1">
    <source>
        <dbReference type="SAM" id="MobiDB-lite"/>
    </source>
</evidence>
<organism evidence="2 3">
    <name type="scientific">Bifidobacterium callimiconis</name>
    <dbReference type="NCBI Taxonomy" id="2306973"/>
    <lineage>
        <taxon>Bacteria</taxon>
        <taxon>Bacillati</taxon>
        <taxon>Actinomycetota</taxon>
        <taxon>Actinomycetes</taxon>
        <taxon>Bifidobacteriales</taxon>
        <taxon>Bifidobacteriaceae</taxon>
        <taxon>Bifidobacterium</taxon>
    </lineage>
</organism>